<dbReference type="Pfam" id="PF09084">
    <property type="entry name" value="NMT1"/>
    <property type="match status" value="1"/>
</dbReference>
<feature type="signal peptide" evidence="5">
    <location>
        <begin position="1"/>
        <end position="21"/>
    </location>
</feature>
<dbReference type="AlphaFoldDB" id="A0A166HY37"/>
<dbReference type="Gene3D" id="3.40.190.10">
    <property type="entry name" value="Periplasmic binding protein-like II"/>
    <property type="match status" value="2"/>
</dbReference>
<dbReference type="PROSITE" id="PS51257">
    <property type="entry name" value="PROKAR_LIPOPROTEIN"/>
    <property type="match status" value="1"/>
</dbReference>
<protein>
    <recommendedName>
        <fullName evidence="6">Solute-binding protein family 3/N-terminal domain-containing protein</fullName>
    </recommendedName>
</protein>
<evidence type="ECO:0000256" key="3">
    <source>
        <dbReference type="ARBA" id="ARBA00022729"/>
    </source>
</evidence>
<name>A0A166HY37_SECCO</name>
<sequence>MKKSHIFVGLLTLCTAAIVLTGCGSSSSSSTSSSKKDPQTGEAYPKTMKVGLMEGGPESAILAKEGYLKDLGVKVKTTTYSSGTSINNAIVSKDLDAASFGVSPFALGVSNGVSYKAVGISYVESGNIEALVSKKSITSIKKLKGKTIGVTFGTTSQYALVKTLKAAGIKTSQVKFKDLSGQNIVAAWKRGDIDAAYTWSPALNSIEKTGNVLSTDGKLKSQGVEIPEVSVVSTSFAKKYPTLTKKYEQAMLKVYKLVKNNPKKAIKDVASWEGISESEAKSQITENDWLSGNVQESYLSSGKLAKILKTVEVFNKQQKNISSVPSSSTMSDAIDASYVKKALK</sequence>
<dbReference type="GO" id="GO:0042918">
    <property type="term" value="P:alkanesulfonate transmembrane transport"/>
    <property type="evidence" value="ECO:0007669"/>
    <property type="project" value="TreeGrafter"/>
</dbReference>
<evidence type="ECO:0000259" key="6">
    <source>
        <dbReference type="SMART" id="SM00062"/>
    </source>
</evidence>
<dbReference type="SUPFAM" id="SSF53850">
    <property type="entry name" value="Periplasmic binding protein-like II"/>
    <property type="match status" value="1"/>
</dbReference>
<dbReference type="OrthoDB" id="9815602at2"/>
<accession>A0A166HY37</accession>
<gene>
    <name evidence="7" type="ORF">TY91_00130</name>
</gene>
<evidence type="ECO:0000313" key="7">
    <source>
        <dbReference type="EMBL" id="KZL43357.1"/>
    </source>
</evidence>
<dbReference type="GO" id="GO:0042597">
    <property type="term" value="C:periplasmic space"/>
    <property type="evidence" value="ECO:0007669"/>
    <property type="project" value="UniProtKB-SubCell"/>
</dbReference>
<dbReference type="PATRIC" id="fig|33960.6.peg.1100"/>
<keyword evidence="3 5" id="KW-0732">Signal</keyword>
<evidence type="ECO:0000256" key="1">
    <source>
        <dbReference type="ARBA" id="ARBA00004418"/>
    </source>
</evidence>
<evidence type="ECO:0000256" key="4">
    <source>
        <dbReference type="SAM" id="MobiDB-lite"/>
    </source>
</evidence>
<feature type="region of interest" description="Disordered" evidence="4">
    <location>
        <begin position="23"/>
        <end position="43"/>
    </location>
</feature>
<dbReference type="SMART" id="SM00062">
    <property type="entry name" value="PBPb"/>
    <property type="match status" value="1"/>
</dbReference>
<dbReference type="PANTHER" id="PTHR30024:SF47">
    <property type="entry name" value="TAURINE-BINDING PERIPLASMIC PROTEIN"/>
    <property type="match status" value="1"/>
</dbReference>
<feature type="chain" id="PRO_5039538227" description="Solute-binding protein family 3/N-terminal domain-containing protein" evidence="5">
    <location>
        <begin position="22"/>
        <end position="344"/>
    </location>
</feature>
<dbReference type="Proteomes" id="UP000076480">
    <property type="component" value="Unassembled WGS sequence"/>
</dbReference>
<feature type="domain" description="Solute-binding protein family 3/N-terminal" evidence="6">
    <location>
        <begin position="47"/>
        <end position="265"/>
    </location>
</feature>
<comment type="subcellular location">
    <subcellularLocation>
        <location evidence="1">Periplasm</location>
    </subcellularLocation>
</comment>
<comment type="similarity">
    <text evidence="2">Belongs to the bacterial solute-binding protein SsuA/TauA family.</text>
</comment>
<reference evidence="7 8" key="1">
    <citation type="submission" date="2015-02" db="EMBL/GenBank/DDBJ databases">
        <title>Draft genome sequence of Lactobacillus collinoides CUPV2371 isolated from a natural cider, the first genome sequence of a strain of this species.</title>
        <authorList>
            <person name="Puertas A.I."/>
            <person name="Spano G."/>
            <person name="Capozzi V."/>
            <person name="Lamontanara A."/>
            <person name="Orru L."/>
            <person name="Duenas M.T."/>
        </authorList>
    </citation>
    <scope>NUCLEOTIDE SEQUENCE [LARGE SCALE GENOMIC DNA]</scope>
    <source>
        <strain evidence="7 8">237</strain>
    </source>
</reference>
<dbReference type="EMBL" id="JYDC01000002">
    <property type="protein sequence ID" value="KZL43357.1"/>
    <property type="molecule type" value="Genomic_DNA"/>
</dbReference>
<comment type="caution">
    <text evidence="7">The sequence shown here is derived from an EMBL/GenBank/DDBJ whole genome shotgun (WGS) entry which is preliminary data.</text>
</comment>
<dbReference type="RefSeq" id="WP_063285062.1">
    <property type="nucleotide sequence ID" value="NZ_JYDC01000002.1"/>
</dbReference>
<keyword evidence="8" id="KW-1185">Reference proteome</keyword>
<organism evidence="7 8">
    <name type="scientific">Secundilactobacillus collinoides</name>
    <name type="common">Lactobacillus collinoides</name>
    <dbReference type="NCBI Taxonomy" id="33960"/>
    <lineage>
        <taxon>Bacteria</taxon>
        <taxon>Bacillati</taxon>
        <taxon>Bacillota</taxon>
        <taxon>Bacilli</taxon>
        <taxon>Lactobacillales</taxon>
        <taxon>Lactobacillaceae</taxon>
        <taxon>Secundilactobacillus</taxon>
    </lineage>
</organism>
<evidence type="ECO:0000313" key="8">
    <source>
        <dbReference type="Proteomes" id="UP000076480"/>
    </source>
</evidence>
<evidence type="ECO:0000256" key="2">
    <source>
        <dbReference type="ARBA" id="ARBA00010742"/>
    </source>
</evidence>
<evidence type="ECO:0000256" key="5">
    <source>
        <dbReference type="SAM" id="SignalP"/>
    </source>
</evidence>
<dbReference type="InterPro" id="IPR015168">
    <property type="entry name" value="SsuA/THI5"/>
</dbReference>
<dbReference type="PANTHER" id="PTHR30024">
    <property type="entry name" value="ALIPHATIC SULFONATES-BINDING PROTEIN-RELATED"/>
    <property type="match status" value="1"/>
</dbReference>
<proteinExistence type="inferred from homology"/>
<dbReference type="InterPro" id="IPR001638">
    <property type="entry name" value="Solute-binding_3/MltF_N"/>
</dbReference>